<proteinExistence type="predicted"/>
<sequence length="108" mass="12233">METLQQPIDCWPSQALSLTPPVEPFVQCPAGLIIEEFHTARVADDSIVIPRPLQLCLQCFHQQAQLLVTLFFDPVSYPLQGRLMLLGGRASFNPWFAFPIRFPVKLEP</sequence>
<accession>A0A645GRU3</accession>
<reference evidence="1" key="1">
    <citation type="submission" date="2019-08" db="EMBL/GenBank/DDBJ databases">
        <authorList>
            <person name="Kucharzyk K."/>
            <person name="Murdoch R.W."/>
            <person name="Higgins S."/>
            <person name="Loffler F."/>
        </authorList>
    </citation>
    <scope>NUCLEOTIDE SEQUENCE</scope>
</reference>
<name>A0A645GRU3_9ZZZZ</name>
<gene>
    <name evidence="1" type="ORF">SDC9_176105</name>
</gene>
<dbReference type="AlphaFoldDB" id="A0A645GRU3"/>
<dbReference type="EMBL" id="VSSQ01079027">
    <property type="protein sequence ID" value="MPN28662.1"/>
    <property type="molecule type" value="Genomic_DNA"/>
</dbReference>
<comment type="caution">
    <text evidence="1">The sequence shown here is derived from an EMBL/GenBank/DDBJ whole genome shotgun (WGS) entry which is preliminary data.</text>
</comment>
<evidence type="ECO:0000313" key="1">
    <source>
        <dbReference type="EMBL" id="MPN28662.1"/>
    </source>
</evidence>
<organism evidence="1">
    <name type="scientific">bioreactor metagenome</name>
    <dbReference type="NCBI Taxonomy" id="1076179"/>
    <lineage>
        <taxon>unclassified sequences</taxon>
        <taxon>metagenomes</taxon>
        <taxon>ecological metagenomes</taxon>
    </lineage>
</organism>
<protein>
    <submittedName>
        <fullName evidence="1">Uncharacterized protein</fullName>
    </submittedName>
</protein>